<dbReference type="Pfam" id="PF23598">
    <property type="entry name" value="LRR_14"/>
    <property type="match status" value="1"/>
</dbReference>
<dbReference type="PANTHER" id="PTHR15140:SF57">
    <property type="entry name" value="RX N-TERMINAL DOMAIN-CONTAINING PROTEIN"/>
    <property type="match status" value="1"/>
</dbReference>
<dbReference type="InterPro" id="IPR055414">
    <property type="entry name" value="LRR_R13L4/SHOC2-like"/>
</dbReference>
<dbReference type="EMBL" id="JXTB01000178">
    <property type="protein sequence ID" value="PON55843.1"/>
    <property type="molecule type" value="Genomic_DNA"/>
</dbReference>
<gene>
    <name evidence="3" type="ORF">PanWU01x14_185210</name>
</gene>
<dbReference type="PANTHER" id="PTHR15140">
    <property type="entry name" value="TUBULIN-SPECIFIC CHAPERONE E"/>
    <property type="match status" value="1"/>
</dbReference>
<evidence type="ECO:0000259" key="2">
    <source>
        <dbReference type="Pfam" id="PF23598"/>
    </source>
</evidence>
<comment type="caution">
    <text evidence="3">The sequence shown here is derived from an EMBL/GenBank/DDBJ whole genome shotgun (WGS) entry which is preliminary data.</text>
</comment>
<protein>
    <submittedName>
        <fullName evidence="3">LRR domain containing protein</fullName>
    </submittedName>
</protein>
<proteinExistence type="predicted"/>
<sequence>MHHDRTVEYNTLDSFRGMRVQKGIGCLENLHILAVVDAHCSGADLIKELEKLRQLRWLTISKLTEENERALCVSIQNMNHLERLNLVSISTDEIFELQSILFPPPFLYHEVLRSRLQSFPSWITKLQKLSTLGLNNTRLIEDPLNNLEGLPNLEYLWFEQAYDGQELHFEEGSFPKLKLVQLNMMNRLEVVKTSRGGIASS</sequence>
<dbReference type="AlphaFoldDB" id="A0A2P5C452"/>
<dbReference type="Proteomes" id="UP000237105">
    <property type="component" value="Unassembled WGS sequence"/>
</dbReference>
<dbReference type="SUPFAM" id="SSF52047">
    <property type="entry name" value="RNI-like"/>
    <property type="match status" value="1"/>
</dbReference>
<evidence type="ECO:0000256" key="1">
    <source>
        <dbReference type="ARBA" id="ARBA00022737"/>
    </source>
</evidence>
<accession>A0A2P5C452</accession>
<evidence type="ECO:0000313" key="4">
    <source>
        <dbReference type="Proteomes" id="UP000237105"/>
    </source>
</evidence>
<dbReference type="OrthoDB" id="10319186at2759"/>
<name>A0A2P5C452_PARAD</name>
<evidence type="ECO:0000313" key="3">
    <source>
        <dbReference type="EMBL" id="PON55843.1"/>
    </source>
</evidence>
<dbReference type="InterPro" id="IPR032675">
    <property type="entry name" value="LRR_dom_sf"/>
</dbReference>
<keyword evidence="1" id="KW-0677">Repeat</keyword>
<dbReference type="STRING" id="3476.A0A2P5C452"/>
<dbReference type="Gene3D" id="3.80.10.10">
    <property type="entry name" value="Ribonuclease Inhibitor"/>
    <property type="match status" value="1"/>
</dbReference>
<organism evidence="3 4">
    <name type="scientific">Parasponia andersonii</name>
    <name type="common">Sponia andersonii</name>
    <dbReference type="NCBI Taxonomy" id="3476"/>
    <lineage>
        <taxon>Eukaryota</taxon>
        <taxon>Viridiplantae</taxon>
        <taxon>Streptophyta</taxon>
        <taxon>Embryophyta</taxon>
        <taxon>Tracheophyta</taxon>
        <taxon>Spermatophyta</taxon>
        <taxon>Magnoliopsida</taxon>
        <taxon>eudicotyledons</taxon>
        <taxon>Gunneridae</taxon>
        <taxon>Pentapetalae</taxon>
        <taxon>rosids</taxon>
        <taxon>fabids</taxon>
        <taxon>Rosales</taxon>
        <taxon>Cannabaceae</taxon>
        <taxon>Parasponia</taxon>
    </lineage>
</organism>
<reference evidence="4" key="1">
    <citation type="submission" date="2016-06" db="EMBL/GenBank/DDBJ databases">
        <title>Parallel loss of symbiosis genes in relatives of nitrogen-fixing non-legume Parasponia.</title>
        <authorList>
            <person name="Van Velzen R."/>
            <person name="Holmer R."/>
            <person name="Bu F."/>
            <person name="Rutten L."/>
            <person name="Van Zeijl A."/>
            <person name="Liu W."/>
            <person name="Santuari L."/>
            <person name="Cao Q."/>
            <person name="Sharma T."/>
            <person name="Shen D."/>
            <person name="Roswanjaya Y."/>
            <person name="Wardhani T."/>
            <person name="Kalhor M.S."/>
            <person name="Jansen J."/>
            <person name="Van den Hoogen J."/>
            <person name="Gungor B."/>
            <person name="Hartog M."/>
            <person name="Hontelez J."/>
            <person name="Verver J."/>
            <person name="Yang W.-C."/>
            <person name="Schijlen E."/>
            <person name="Repin R."/>
            <person name="Schilthuizen M."/>
            <person name="Schranz E."/>
            <person name="Heidstra R."/>
            <person name="Miyata K."/>
            <person name="Fedorova E."/>
            <person name="Kohlen W."/>
            <person name="Bisseling T."/>
            <person name="Smit S."/>
            <person name="Geurts R."/>
        </authorList>
    </citation>
    <scope>NUCLEOTIDE SEQUENCE [LARGE SCALE GENOMIC DNA]</scope>
    <source>
        <strain evidence="4">cv. WU1-14</strain>
    </source>
</reference>
<keyword evidence="4" id="KW-1185">Reference proteome</keyword>
<feature type="domain" description="Disease resistance R13L4/SHOC-2-like LRR" evidence="2">
    <location>
        <begin position="16"/>
        <end position="185"/>
    </location>
</feature>